<evidence type="ECO:0000256" key="7">
    <source>
        <dbReference type="RuleBase" id="RU000492"/>
    </source>
</evidence>
<evidence type="ECO:0000256" key="6">
    <source>
        <dbReference type="PROSITE-ProRule" id="PRU00552"/>
    </source>
</evidence>
<evidence type="ECO:0000313" key="12">
    <source>
        <dbReference type="EMBL" id="QYF49013.1"/>
    </source>
</evidence>
<dbReference type="Pfam" id="PF00271">
    <property type="entry name" value="Helicase_C"/>
    <property type="match status" value="1"/>
</dbReference>
<dbReference type="GO" id="GO:0003724">
    <property type="term" value="F:RNA helicase activity"/>
    <property type="evidence" value="ECO:0007669"/>
    <property type="project" value="UniProtKB-EC"/>
</dbReference>
<feature type="region of interest" description="Disordered" evidence="8">
    <location>
        <begin position="363"/>
        <end position="393"/>
    </location>
</feature>
<organism evidence="12 13">
    <name type="scientific">Candidatus Rhabdochlamydia oedothoracis</name>
    <dbReference type="NCBI Taxonomy" id="2720720"/>
    <lineage>
        <taxon>Bacteria</taxon>
        <taxon>Pseudomonadati</taxon>
        <taxon>Chlamydiota</taxon>
        <taxon>Chlamydiia</taxon>
        <taxon>Parachlamydiales</taxon>
        <taxon>Candidatus Rhabdochlamydiaceae</taxon>
        <taxon>Candidatus Rhabdochlamydia</taxon>
    </lineage>
</organism>
<dbReference type="Gene3D" id="3.40.50.300">
    <property type="entry name" value="P-loop containing nucleotide triphosphate hydrolases"/>
    <property type="match status" value="2"/>
</dbReference>
<dbReference type="SMART" id="SM00487">
    <property type="entry name" value="DEXDc"/>
    <property type="match status" value="1"/>
</dbReference>
<dbReference type="CDD" id="cd00268">
    <property type="entry name" value="DEADc"/>
    <property type="match status" value="1"/>
</dbReference>
<dbReference type="PROSITE" id="PS51195">
    <property type="entry name" value="Q_MOTIF"/>
    <property type="match status" value="1"/>
</dbReference>
<proteinExistence type="inferred from homology"/>
<dbReference type="RefSeq" id="WP_215217437.1">
    <property type="nucleotide sequence ID" value="NZ_CP075587.1"/>
</dbReference>
<protein>
    <submittedName>
        <fullName evidence="12">ATP-dependent RNA helicase RhlE</fullName>
        <ecNumber evidence="12">3.6.4.13</ecNumber>
    </submittedName>
</protein>
<keyword evidence="2 7" id="KW-0378">Hydrolase</keyword>
<accession>A0ABX8V7M0</accession>
<feature type="short sequence motif" description="Q motif" evidence="6">
    <location>
        <begin position="4"/>
        <end position="32"/>
    </location>
</feature>
<sequence>MTSKNFEDLIQEPLILQAIQDLGFTTPSDIQQQAIPEVLKGKDLRASAQTGTGKTAAFMLPSLCQLLKKSPTRGPKILVLVPTRELAMQVVEETAKLSRHLCHITSVFICGGIPYHIQNRKLSRNFDILIATPGRLIECLEEKRIDLSNLEMFILDEADRMLDMGFIEPVEYIASMTPKSRQTLMFSATYDKKVLRLANSLLTNPTEIIVKKKAASYDLIEQHIRKTNNLEQKYKLLDEILSDPNIEQAIIFSSTQRQTEEIADKLCYGGLKAAALHGGMNQQQRTRTMKKLRNGDIKVIVATDVMARGIDIPEVSHVINFDLPKTLDDYVHRIGRTGRAGAKGKAFSFASSRDYQMLGEVERFIDDPSDSSPKPQNRSRGRSRSLQSRRRSR</sequence>
<feature type="domain" description="Helicase ATP-binding" evidence="9">
    <location>
        <begin position="35"/>
        <end position="208"/>
    </location>
</feature>
<dbReference type="PANTHER" id="PTHR47959:SF17">
    <property type="entry name" value="ATP-DEPENDENT RNA HELICASE DEAD BOX FAMILY"/>
    <property type="match status" value="1"/>
</dbReference>
<evidence type="ECO:0000256" key="2">
    <source>
        <dbReference type="ARBA" id="ARBA00022801"/>
    </source>
</evidence>
<evidence type="ECO:0000256" key="1">
    <source>
        <dbReference type="ARBA" id="ARBA00022741"/>
    </source>
</evidence>
<keyword evidence="13" id="KW-1185">Reference proteome</keyword>
<keyword evidence="3 7" id="KW-0347">Helicase</keyword>
<evidence type="ECO:0000256" key="5">
    <source>
        <dbReference type="ARBA" id="ARBA00038437"/>
    </source>
</evidence>
<feature type="compositionally biased region" description="Basic residues" evidence="8">
    <location>
        <begin position="377"/>
        <end position="393"/>
    </location>
</feature>
<keyword evidence="1 7" id="KW-0547">Nucleotide-binding</keyword>
<dbReference type="InterPro" id="IPR000629">
    <property type="entry name" value="RNA-helicase_DEAD-box_CS"/>
</dbReference>
<feature type="domain" description="DEAD-box RNA helicase Q" evidence="11">
    <location>
        <begin position="4"/>
        <end position="32"/>
    </location>
</feature>
<dbReference type="InterPro" id="IPR014001">
    <property type="entry name" value="Helicase_ATP-bd"/>
</dbReference>
<reference evidence="12 13" key="1">
    <citation type="journal article" date="2022" name="bioRxiv">
        <title>Ecology and evolution of chlamydial symbionts of arthropods.</title>
        <authorList>
            <person name="Halter T."/>
            <person name="Koestlbacher S."/>
            <person name="Collingro A."/>
            <person name="Sixt B.S."/>
            <person name="Toenshoff E.R."/>
            <person name="Hendrickx F."/>
            <person name="Kostanjsek R."/>
            <person name="Horn M."/>
        </authorList>
    </citation>
    <scope>NUCLEOTIDE SEQUENCE [LARGE SCALE GENOMIC DNA]</scope>
    <source>
        <strain evidence="12">W744xW776</strain>
    </source>
</reference>
<dbReference type="PROSITE" id="PS00039">
    <property type="entry name" value="DEAD_ATP_HELICASE"/>
    <property type="match status" value="1"/>
</dbReference>
<dbReference type="SUPFAM" id="SSF52540">
    <property type="entry name" value="P-loop containing nucleoside triphosphate hydrolases"/>
    <property type="match status" value="1"/>
</dbReference>
<dbReference type="SMART" id="SM00490">
    <property type="entry name" value="HELICc"/>
    <property type="match status" value="1"/>
</dbReference>
<gene>
    <name evidence="12" type="ORF">RHABOEDO_001264</name>
</gene>
<dbReference type="GO" id="GO:0016787">
    <property type="term" value="F:hydrolase activity"/>
    <property type="evidence" value="ECO:0007669"/>
    <property type="project" value="UniProtKB-KW"/>
</dbReference>
<dbReference type="InterPro" id="IPR014014">
    <property type="entry name" value="RNA_helicase_DEAD_Q_motif"/>
</dbReference>
<dbReference type="Pfam" id="PF00270">
    <property type="entry name" value="DEAD"/>
    <property type="match status" value="1"/>
</dbReference>
<keyword evidence="4 7" id="KW-0067">ATP-binding</keyword>
<name>A0ABX8V7M0_9BACT</name>
<evidence type="ECO:0000259" key="10">
    <source>
        <dbReference type="PROSITE" id="PS51194"/>
    </source>
</evidence>
<dbReference type="InterPro" id="IPR050079">
    <property type="entry name" value="DEAD_box_RNA_helicase"/>
</dbReference>
<comment type="similarity">
    <text evidence="5 7">Belongs to the DEAD box helicase family.</text>
</comment>
<dbReference type="Proteomes" id="UP000826014">
    <property type="component" value="Chromosome"/>
</dbReference>
<dbReference type="InterPro" id="IPR044742">
    <property type="entry name" value="DEAD/DEAH_RhlB"/>
</dbReference>
<dbReference type="InterPro" id="IPR001650">
    <property type="entry name" value="Helicase_C-like"/>
</dbReference>
<dbReference type="CDD" id="cd18787">
    <property type="entry name" value="SF2_C_DEAD"/>
    <property type="match status" value="1"/>
</dbReference>
<evidence type="ECO:0000256" key="8">
    <source>
        <dbReference type="SAM" id="MobiDB-lite"/>
    </source>
</evidence>
<dbReference type="InterPro" id="IPR027417">
    <property type="entry name" value="P-loop_NTPase"/>
</dbReference>
<evidence type="ECO:0000256" key="3">
    <source>
        <dbReference type="ARBA" id="ARBA00022806"/>
    </source>
</evidence>
<dbReference type="PANTHER" id="PTHR47959">
    <property type="entry name" value="ATP-DEPENDENT RNA HELICASE RHLE-RELATED"/>
    <property type="match status" value="1"/>
</dbReference>
<dbReference type="PROSITE" id="PS51194">
    <property type="entry name" value="HELICASE_CTER"/>
    <property type="match status" value="1"/>
</dbReference>
<evidence type="ECO:0000313" key="13">
    <source>
        <dbReference type="Proteomes" id="UP000826014"/>
    </source>
</evidence>
<dbReference type="PROSITE" id="PS51192">
    <property type="entry name" value="HELICASE_ATP_BIND_1"/>
    <property type="match status" value="1"/>
</dbReference>
<evidence type="ECO:0000259" key="11">
    <source>
        <dbReference type="PROSITE" id="PS51195"/>
    </source>
</evidence>
<evidence type="ECO:0000256" key="4">
    <source>
        <dbReference type="ARBA" id="ARBA00022840"/>
    </source>
</evidence>
<dbReference type="InterPro" id="IPR011545">
    <property type="entry name" value="DEAD/DEAH_box_helicase_dom"/>
</dbReference>
<dbReference type="EC" id="3.6.4.13" evidence="12"/>
<evidence type="ECO:0000259" key="9">
    <source>
        <dbReference type="PROSITE" id="PS51192"/>
    </source>
</evidence>
<dbReference type="EMBL" id="CP075587">
    <property type="protein sequence ID" value="QYF49013.1"/>
    <property type="molecule type" value="Genomic_DNA"/>
</dbReference>
<feature type="domain" description="Helicase C-terminal" evidence="10">
    <location>
        <begin position="229"/>
        <end position="380"/>
    </location>
</feature>